<organism evidence="12 13">
    <name type="scientific">Roseospira goensis</name>
    <dbReference type="NCBI Taxonomy" id="391922"/>
    <lineage>
        <taxon>Bacteria</taxon>
        <taxon>Pseudomonadati</taxon>
        <taxon>Pseudomonadota</taxon>
        <taxon>Alphaproteobacteria</taxon>
        <taxon>Rhodospirillales</taxon>
        <taxon>Rhodospirillaceae</taxon>
        <taxon>Roseospira</taxon>
    </lineage>
</organism>
<keyword evidence="5 9" id="KW-0547">Nucleotide-binding</keyword>
<comment type="similarity">
    <text evidence="9">Belongs to the CobB/CbiA family.</text>
</comment>
<dbReference type="Gene3D" id="3.40.50.880">
    <property type="match status" value="1"/>
</dbReference>
<dbReference type="InterPro" id="IPR011698">
    <property type="entry name" value="GATase_3"/>
</dbReference>
<dbReference type="PROSITE" id="PS51274">
    <property type="entry name" value="GATASE_COBBQ"/>
    <property type="match status" value="1"/>
</dbReference>
<evidence type="ECO:0000256" key="9">
    <source>
        <dbReference type="HAMAP-Rule" id="MF_00027"/>
    </source>
</evidence>
<dbReference type="GO" id="GO:0009236">
    <property type="term" value="P:cobalamin biosynthetic process"/>
    <property type="evidence" value="ECO:0007669"/>
    <property type="project" value="UniProtKB-UniRule"/>
</dbReference>
<evidence type="ECO:0000256" key="6">
    <source>
        <dbReference type="ARBA" id="ARBA00022840"/>
    </source>
</evidence>
<feature type="domain" description="CobQ/CobB/MinD/ParA nucleotide binding" evidence="10">
    <location>
        <begin position="13"/>
        <end position="206"/>
    </location>
</feature>
<accession>A0A7W6WL94</accession>
<dbReference type="InterPro" id="IPR004484">
    <property type="entry name" value="CbiA/CobB_synth"/>
</dbReference>
<evidence type="ECO:0000256" key="8">
    <source>
        <dbReference type="ARBA" id="ARBA00022962"/>
    </source>
</evidence>
<dbReference type="AlphaFoldDB" id="A0A7W6WL94"/>
<dbReference type="Gene3D" id="3.40.50.300">
    <property type="entry name" value="P-loop containing nucleotide triphosphate hydrolases"/>
    <property type="match status" value="1"/>
</dbReference>
<dbReference type="PANTHER" id="PTHR43873:SF1">
    <property type="entry name" value="COBYRINATE A,C-DIAMIDE SYNTHASE"/>
    <property type="match status" value="1"/>
</dbReference>
<feature type="domain" description="CobB/CobQ-like glutamine amidotransferase" evidence="11">
    <location>
        <begin position="265"/>
        <end position="456"/>
    </location>
</feature>
<dbReference type="PANTHER" id="PTHR43873">
    <property type="entry name" value="COBYRINATE A,C-DIAMIDE SYNTHASE"/>
    <property type="match status" value="1"/>
</dbReference>
<keyword evidence="3 9" id="KW-0169">Cobalamin biosynthesis</keyword>
<feature type="site" description="Increases nucleophilicity of active site Cys" evidence="9">
    <location>
        <position position="451"/>
    </location>
</feature>
<dbReference type="InterPro" id="IPR027417">
    <property type="entry name" value="P-loop_NTPase"/>
</dbReference>
<dbReference type="EC" id="6.3.5.11" evidence="9"/>
<reference evidence="12 13" key="1">
    <citation type="submission" date="2020-08" db="EMBL/GenBank/DDBJ databases">
        <title>Genome sequencing of Purple Non-Sulfur Bacteria from various extreme environments.</title>
        <authorList>
            <person name="Mayer M."/>
        </authorList>
    </citation>
    <scope>NUCLEOTIDE SEQUENCE [LARGE SCALE GENOMIC DNA]</scope>
    <source>
        <strain evidence="12 13">JA135</strain>
    </source>
</reference>
<dbReference type="EMBL" id="JACIGI010000013">
    <property type="protein sequence ID" value="MBB4286172.1"/>
    <property type="molecule type" value="Genomic_DNA"/>
</dbReference>
<keyword evidence="8 9" id="KW-0315">Glutamine amidotransferase</keyword>
<dbReference type="GO" id="GO:0042242">
    <property type="term" value="F:cobyrinic acid a,c-diamide synthase activity"/>
    <property type="evidence" value="ECO:0007669"/>
    <property type="project" value="UniProtKB-UniRule"/>
</dbReference>
<evidence type="ECO:0000256" key="5">
    <source>
        <dbReference type="ARBA" id="ARBA00022741"/>
    </source>
</evidence>
<evidence type="ECO:0000313" key="12">
    <source>
        <dbReference type="EMBL" id="MBB4286172.1"/>
    </source>
</evidence>
<dbReference type="UniPathway" id="UPA00148">
    <property type="reaction ID" value="UER00231"/>
</dbReference>
<comment type="similarity">
    <text evidence="2">Belongs to the CobB/CobQ family. CobQ subfamily.</text>
</comment>
<evidence type="ECO:0000256" key="1">
    <source>
        <dbReference type="ARBA" id="ARBA00001946"/>
    </source>
</evidence>
<name>A0A7W6WL94_9PROT</name>
<dbReference type="CDD" id="cd03130">
    <property type="entry name" value="GATase1_CobB"/>
    <property type="match status" value="1"/>
</dbReference>
<dbReference type="SUPFAM" id="SSF52317">
    <property type="entry name" value="Class I glutamine amidotransferase-like"/>
    <property type="match status" value="1"/>
</dbReference>
<dbReference type="Proteomes" id="UP000555728">
    <property type="component" value="Unassembled WGS sequence"/>
</dbReference>
<protein>
    <recommendedName>
        <fullName evidence="9">Cobyrinate a,c-diamide synthase</fullName>
        <ecNumber evidence="9">6.3.5.11</ecNumber>
    </recommendedName>
    <alternativeName>
        <fullName evidence="9">Cobyrinic acid a,c-diamide synthetase</fullName>
    </alternativeName>
</protein>
<keyword evidence="4 9" id="KW-0436">Ligase</keyword>
<dbReference type="NCBIfam" id="TIGR00379">
    <property type="entry name" value="cobB"/>
    <property type="match status" value="1"/>
</dbReference>
<comment type="catalytic activity">
    <reaction evidence="9">
        <text>cob(II)yrinate + 2 L-glutamine + 2 ATP + 2 H2O = cob(II)yrinate a,c diamide + 2 L-glutamate + 2 ADP + 2 phosphate + 2 H(+)</text>
        <dbReference type="Rhea" id="RHEA:26289"/>
        <dbReference type="ChEBI" id="CHEBI:15377"/>
        <dbReference type="ChEBI" id="CHEBI:15378"/>
        <dbReference type="ChEBI" id="CHEBI:29985"/>
        <dbReference type="ChEBI" id="CHEBI:30616"/>
        <dbReference type="ChEBI" id="CHEBI:43474"/>
        <dbReference type="ChEBI" id="CHEBI:58359"/>
        <dbReference type="ChEBI" id="CHEBI:58537"/>
        <dbReference type="ChEBI" id="CHEBI:58894"/>
        <dbReference type="ChEBI" id="CHEBI:456216"/>
        <dbReference type="EC" id="6.3.5.11"/>
    </reaction>
</comment>
<comment type="caution">
    <text evidence="12">The sequence shown here is derived from an EMBL/GenBank/DDBJ whole genome shotgun (WGS) entry which is preliminary data.</text>
</comment>
<comment type="domain">
    <text evidence="9">Comprises of two domains. The C-terminal domain contains the binding site for glutamine and catalyzes the hydrolysis of this substrate to glutamate and ammonia. The N-terminal domain is anticipated to bind ATP and cobyrinate and catalyzes the ultimate synthesis of the diamide product. The ammonia produced via the glutaminase domain is probably translocated to the adjacent domain via a molecular tunnel, where it reacts with an activated intermediate.</text>
</comment>
<dbReference type="Pfam" id="PF07685">
    <property type="entry name" value="GATase_3"/>
    <property type="match status" value="1"/>
</dbReference>
<keyword evidence="7 9" id="KW-0460">Magnesium</keyword>
<dbReference type="InterPro" id="IPR029062">
    <property type="entry name" value="Class_I_gatase-like"/>
</dbReference>
<comment type="miscellaneous">
    <text evidence="9">The a and c carboxylates of cobyrinate are activated for nucleophilic attack via formation of a phosphorylated intermediate by ATP. CbiA catalyzes first the amidation of the c-carboxylate, and then that of the a-carboxylate.</text>
</comment>
<evidence type="ECO:0000256" key="4">
    <source>
        <dbReference type="ARBA" id="ARBA00022598"/>
    </source>
</evidence>
<evidence type="ECO:0000259" key="10">
    <source>
        <dbReference type="Pfam" id="PF01656"/>
    </source>
</evidence>
<evidence type="ECO:0000256" key="3">
    <source>
        <dbReference type="ARBA" id="ARBA00022573"/>
    </source>
</evidence>
<sequence>MIAPSGPAAPGLVLAAPASGSGKTTVTLALLRALSRRGVRVASAKVGPDYIDPAFHAAAGGRACVNLDGWAMPAPLLTALAGRLSRDAELILCEGVMGLLDGAVAPGEPGHEPLRDGSTAALAARLGWPVVLVVDARGMAASAAAVVRGFRDVRPDVTVAGVIFTRCGPGRHIDTLRAATAALAPDVAVLGALPRDVRLTLPSRHLGLVQAAEHADLEGFLEAAATLAAAHVDLDALAALARPARGTAGPETATAPVPLPPPGQRIAIARDVAFAFTYPATLDGWRAAGAEVVPFSPLADEGPAPDADAVILPGGYPELHAGRLAANTRFLDGLRAAADRGAVVFGECGGYMVLGRGLVDADGHRHALAGLLPVETSFADRRLHLGYRAVTVLGDGPAGPAGRRLRGHEFHFARVLDEGPGDALFAARDARGRDLGPVGRRRGAVAGSFVHLIAADGEAPP</sequence>
<dbReference type="Pfam" id="PF01656">
    <property type="entry name" value="CbiA"/>
    <property type="match status" value="1"/>
</dbReference>
<evidence type="ECO:0000256" key="2">
    <source>
        <dbReference type="ARBA" id="ARBA00006205"/>
    </source>
</evidence>
<dbReference type="RefSeq" id="WP_184434636.1">
    <property type="nucleotide sequence ID" value="NZ_JACIGI010000013.1"/>
</dbReference>
<dbReference type="GO" id="GO:0005524">
    <property type="term" value="F:ATP binding"/>
    <property type="evidence" value="ECO:0007669"/>
    <property type="project" value="UniProtKB-UniRule"/>
</dbReference>
<evidence type="ECO:0000313" key="13">
    <source>
        <dbReference type="Proteomes" id="UP000555728"/>
    </source>
</evidence>
<comment type="cofactor">
    <cofactor evidence="1 9">
        <name>Mg(2+)</name>
        <dbReference type="ChEBI" id="CHEBI:18420"/>
    </cofactor>
</comment>
<proteinExistence type="inferred from homology"/>
<evidence type="ECO:0000259" key="11">
    <source>
        <dbReference type="Pfam" id="PF07685"/>
    </source>
</evidence>
<dbReference type="SUPFAM" id="SSF52540">
    <property type="entry name" value="P-loop containing nucleoside triphosphate hydrolases"/>
    <property type="match status" value="1"/>
</dbReference>
<comment type="function">
    <text evidence="9">Catalyzes the ATP-dependent amidation of the two carboxylate groups at positions a and c of cobyrinate, using either L-glutamine or ammonia as the nitrogen source.</text>
</comment>
<dbReference type="InterPro" id="IPR002586">
    <property type="entry name" value="CobQ/CobB/MinD/ParA_Nub-bd_dom"/>
</dbReference>
<gene>
    <name evidence="9" type="primary">cbiA</name>
    <name evidence="12" type="ORF">GGD88_001899</name>
</gene>
<feature type="active site" description="Nucleophile" evidence="9">
    <location>
        <position position="348"/>
    </location>
</feature>
<keyword evidence="13" id="KW-1185">Reference proteome</keyword>
<keyword evidence="6 9" id="KW-0067">ATP-binding</keyword>
<comment type="pathway">
    <text evidence="9">Cofactor biosynthesis; adenosylcobalamin biosynthesis; cob(II)yrinate a,c-diamide from sirohydrochlorin (anaerobic route): step 10/10.</text>
</comment>
<dbReference type="NCBIfam" id="NF002204">
    <property type="entry name" value="PRK01077.1"/>
    <property type="match status" value="1"/>
</dbReference>
<dbReference type="HAMAP" id="MF_00027">
    <property type="entry name" value="CobB_CbiA"/>
    <property type="match status" value="1"/>
</dbReference>
<evidence type="ECO:0000256" key="7">
    <source>
        <dbReference type="ARBA" id="ARBA00022842"/>
    </source>
</evidence>